<dbReference type="InterPro" id="IPR050425">
    <property type="entry name" value="NAD(P)_dehydrat-like"/>
</dbReference>
<dbReference type="GO" id="GO:0016616">
    <property type="term" value="F:oxidoreductase activity, acting on the CH-OH group of donors, NAD or NADP as acceptor"/>
    <property type="evidence" value="ECO:0007669"/>
    <property type="project" value="InterPro"/>
</dbReference>
<dbReference type="Pfam" id="PF01073">
    <property type="entry name" value="3Beta_HSD"/>
    <property type="match status" value="1"/>
</dbReference>
<evidence type="ECO:0000313" key="5">
    <source>
        <dbReference type="Proteomes" id="UP001176517"/>
    </source>
</evidence>
<dbReference type="Gene3D" id="3.40.50.720">
    <property type="entry name" value="NAD(P)-binding Rossmann-like Domain"/>
    <property type="match status" value="1"/>
</dbReference>
<name>A0AAN6K161_9BASI</name>
<evidence type="ECO:0000256" key="2">
    <source>
        <dbReference type="ARBA" id="ARBA00023445"/>
    </source>
</evidence>
<dbReference type="AlphaFoldDB" id="A0AAN6K161"/>
<dbReference type="PANTHER" id="PTHR10366:SF579">
    <property type="entry name" value="3-BETA HYDROXYSTEROID DEHYDROGENASE_ISOMERASE FAMILY PROTEIN (AFU_ORTHOLOGUE AFUA_3G02250)"/>
    <property type="match status" value="1"/>
</dbReference>
<sequence>MAPYTSAPVLVTGPTGFVGAWCAYELLSNGYQVRGTVRSQEKFDQLVAQPHFAKYKDQFTAVIVPDLETGDFSEAVKDVEVVVHTASPFHTGTENPEETFLKPAIKGTENVVKAAISAGTVKNIVVTSSFAAVLSMDDGLPFAEPAPKTYTEKDWNRATYDDALKSDIPAFAYCASKKLAEQRAYELVKESGKAIKVATLCPPMVLGPYLHNVTKLDNLNESLDQAWKILSGQSGKETPQTGFPAVTDVRHLATAHRRAFETNSEGRFLIYDGPYDWAQAVDIARKEFPDQAKNLPESKDDVRVATNPKLFRLDPSRSKKELGIEYTSAEEVLRDTIAHLYAEHAKGK</sequence>
<dbReference type="PANTHER" id="PTHR10366">
    <property type="entry name" value="NAD DEPENDENT EPIMERASE/DEHYDRATASE"/>
    <property type="match status" value="1"/>
</dbReference>
<keyword evidence="1" id="KW-0560">Oxidoreductase</keyword>
<comment type="caution">
    <text evidence="4">The sequence shown here is derived from an EMBL/GenBank/DDBJ whole genome shotgun (WGS) entry which is preliminary data.</text>
</comment>
<proteinExistence type="inferred from homology"/>
<keyword evidence="5" id="KW-1185">Reference proteome</keyword>
<comment type="similarity">
    <text evidence="2">Belongs to the NAD(P)-dependent epimerase/dehydratase family. Dihydroflavonol-4-reductase subfamily.</text>
</comment>
<dbReference type="SUPFAM" id="SSF51735">
    <property type="entry name" value="NAD(P)-binding Rossmann-fold domains"/>
    <property type="match status" value="1"/>
</dbReference>
<accession>A0AAN6K161</accession>
<organism evidence="4 5">
    <name type="scientific">Tilletia horrida</name>
    <dbReference type="NCBI Taxonomy" id="155126"/>
    <lineage>
        <taxon>Eukaryota</taxon>
        <taxon>Fungi</taxon>
        <taxon>Dikarya</taxon>
        <taxon>Basidiomycota</taxon>
        <taxon>Ustilaginomycotina</taxon>
        <taxon>Exobasidiomycetes</taxon>
        <taxon>Tilletiales</taxon>
        <taxon>Tilletiaceae</taxon>
        <taxon>Tilletia</taxon>
    </lineage>
</organism>
<evidence type="ECO:0000259" key="3">
    <source>
        <dbReference type="Pfam" id="PF01073"/>
    </source>
</evidence>
<feature type="domain" description="3-beta hydroxysteroid dehydrogenase/isomerase" evidence="3">
    <location>
        <begin position="10"/>
        <end position="209"/>
    </location>
</feature>
<protein>
    <recommendedName>
        <fullName evidence="3">3-beta hydroxysteroid dehydrogenase/isomerase domain-containing protein</fullName>
    </recommendedName>
</protein>
<dbReference type="InterPro" id="IPR002225">
    <property type="entry name" value="3Beta_OHSteriod_DH/Estase"/>
</dbReference>
<dbReference type="EMBL" id="JAPDMZ010000002">
    <property type="protein sequence ID" value="KAK0557916.1"/>
    <property type="molecule type" value="Genomic_DNA"/>
</dbReference>
<dbReference type="Proteomes" id="UP001176517">
    <property type="component" value="Unassembled WGS sequence"/>
</dbReference>
<dbReference type="InterPro" id="IPR036291">
    <property type="entry name" value="NAD(P)-bd_dom_sf"/>
</dbReference>
<evidence type="ECO:0000313" key="4">
    <source>
        <dbReference type="EMBL" id="KAK0557916.1"/>
    </source>
</evidence>
<evidence type="ECO:0000256" key="1">
    <source>
        <dbReference type="ARBA" id="ARBA00023002"/>
    </source>
</evidence>
<dbReference type="GO" id="GO:0006694">
    <property type="term" value="P:steroid biosynthetic process"/>
    <property type="evidence" value="ECO:0007669"/>
    <property type="project" value="InterPro"/>
</dbReference>
<gene>
    <name evidence="4" type="ORF">OC846_000211</name>
</gene>
<reference evidence="4" key="1">
    <citation type="journal article" date="2023" name="PhytoFront">
        <title>Draft Genome Resources of Seven Strains of Tilletia horrida, Causal Agent of Kernel Smut of Rice.</title>
        <authorList>
            <person name="Khanal S."/>
            <person name="Antony Babu S."/>
            <person name="Zhou X.G."/>
        </authorList>
    </citation>
    <scope>NUCLEOTIDE SEQUENCE</scope>
    <source>
        <strain evidence="4">TX6</strain>
    </source>
</reference>